<comment type="caution">
    <text evidence="1">The sequence shown here is derived from an EMBL/GenBank/DDBJ whole genome shotgun (WGS) entry which is preliminary data.</text>
</comment>
<dbReference type="InterPro" id="IPR032675">
    <property type="entry name" value="LRR_dom_sf"/>
</dbReference>
<protein>
    <submittedName>
        <fullName evidence="1">Uncharacterized protein</fullName>
    </submittedName>
</protein>
<dbReference type="Proteomes" id="UP000292362">
    <property type="component" value="Unassembled WGS sequence"/>
</dbReference>
<sequence>MFSFHYCLNLIIFVFIRNSKQKDIIFYVAKENKEQISGLNNHESKNECICRIRRKFDDESTEAEAVEQISKRDTNVEYNQHTLYNIEKTEFKFETLDTINEDNQNIEIFLCHHVKESEFLNFHRFIVSNNSQEEESMTIVKFYNILYFLEYLRVTYEDILQKCLKKILFSLAKAKEIQDLDMDKISSHFPKQEIFSVEFCKILFQVYFENFFSKGKNIYSEFFKVEVETLEFTYEKLYTEDSMQCLIINEKIASFITQNLDNNLVNKNLFILLLNTFDVKYLHIENMKDVALEGYCFILENLKKNIDEIVFNNVSISDQLIRSLERNLNFRNLKKIVFLKSIYETKLQFSEEFSKGPKFIFFTGIVFKDEDLPTNSNVSKNLNTIKRIIMNSKKGKIMNWLFPLKNVIPSRINVERKADNLYLSLFNLELSEEKIKIFDSLDLIYDNWRLNCYYELNGSFNYVFITFENFKLKNFRISDSVLPENIRKIVIKNSKIYCNFLKTIFRIPKLKHLSIKESEIYVENEFKIQSESIKHFFFQTKKEKECQHFYKLIKLMVNLKEGHLSYCNYIELRFFKNQKIEVKELYIWDLNTEYFIGVPLKNSPLKSLSFKNNNLGFESSSGHLKLLFEKYNFSRIKKLYMMEFSIQASDSEAFGDLFYLKELTLQNIVFKNISFSQLFCSDKEYKIERLSFTKIHIDESALKFISKLSQLQFLRLDGCDVHSKASSYIKFSSLKHLHIVLWDSNDDQWKKFIQHILKEFGAERITLH</sequence>
<dbReference type="Gene3D" id="3.80.10.10">
    <property type="entry name" value="Ribonuclease Inhibitor"/>
    <property type="match status" value="1"/>
</dbReference>
<proteinExistence type="predicted"/>
<dbReference type="AlphaFoldDB" id="A0A4Q9L7A2"/>
<evidence type="ECO:0000313" key="2">
    <source>
        <dbReference type="Proteomes" id="UP000292362"/>
    </source>
</evidence>
<name>A0A4Q9L7A2_9MICR</name>
<reference evidence="1 2" key="1">
    <citation type="submission" date="2017-12" db="EMBL/GenBank/DDBJ databases">
        <authorList>
            <person name="Pombert J.-F."/>
            <person name="Haag K.L."/>
            <person name="Ebert D."/>
        </authorList>
    </citation>
    <scope>NUCLEOTIDE SEQUENCE [LARGE SCALE GENOMIC DNA]</scope>
    <source>
        <strain evidence="1">FI-OER-3-3</strain>
    </source>
</reference>
<evidence type="ECO:0000313" key="1">
    <source>
        <dbReference type="EMBL" id="TBU03518.1"/>
    </source>
</evidence>
<dbReference type="EMBL" id="PITJ01000282">
    <property type="protein sequence ID" value="TBU03518.1"/>
    <property type="molecule type" value="Genomic_DNA"/>
</dbReference>
<accession>A0A4Q9L7A2</accession>
<gene>
    <name evidence="1" type="ORF">CWI37_0282p0010</name>
</gene>
<dbReference type="VEuPathDB" id="MicrosporidiaDB:CWI37_0282p0010"/>
<dbReference type="SUPFAM" id="SSF52047">
    <property type="entry name" value="RNI-like"/>
    <property type="match status" value="1"/>
</dbReference>
<organism evidence="1 2">
    <name type="scientific">Hamiltosporidium tvaerminnensis</name>
    <dbReference type="NCBI Taxonomy" id="1176355"/>
    <lineage>
        <taxon>Eukaryota</taxon>
        <taxon>Fungi</taxon>
        <taxon>Fungi incertae sedis</taxon>
        <taxon>Microsporidia</taxon>
        <taxon>Dubosqiidae</taxon>
        <taxon>Hamiltosporidium</taxon>
    </lineage>
</organism>